<accession>A0A285X005</accession>
<sequence length="448" mass="49384">MSNDIRINKGLTLRLKGEAEKVLVDASRFKTYAVKPPDFHAVIPKMVVKEGAKVQAGDELFFSKYTGEVRFTSPVSGTLKEIKRGEKRRILEVVIEADASDSYREFGTMDPLSADADAVKARILESGGGAFLNQRPYDIPADPKDTPKAIFVSALNTAPLSADVEFILKDRLDAFQAGLNALSRLTPGKVHVSVPGNGAGTFSGLQNVEIHKVFGPHPAANVGVQIHKIDPINAGERVWTIKPEDVANIGDLFLTGRFTAVRTVAVCGSEAKDRKYYRTIIGAPVAELIGDVSTKDVRIISGDVLTGTQVNRDQYLGFFPNELTLIPEGNQYRMFGWLPFTYNNIPSNSRTSLTWMFPKRKYEVNTNLHGEERALVVTGEMEEVLPMDLFPMQLLKACMGADIEKMENLGIYEVAPEDFALIDYVNTSKIEAQEIIRLGLDLMITEVG</sequence>
<evidence type="ECO:0000313" key="12">
    <source>
        <dbReference type="EMBL" id="SOC78701.1"/>
    </source>
</evidence>
<evidence type="ECO:0000256" key="1">
    <source>
        <dbReference type="ARBA" id="ARBA00022448"/>
    </source>
</evidence>
<dbReference type="RefSeq" id="WP_097054502.1">
    <property type="nucleotide sequence ID" value="NZ_OCMF01000001.1"/>
</dbReference>
<dbReference type="Pfam" id="PF05896">
    <property type="entry name" value="NQRA_N"/>
    <property type="match status" value="1"/>
</dbReference>
<feature type="domain" description="Na(+)-translocating NADH-quinone reductase subunit A C-terminal" evidence="10">
    <location>
        <begin position="263"/>
        <end position="310"/>
    </location>
</feature>
<dbReference type="HAMAP" id="MF_00425">
    <property type="entry name" value="NqrA"/>
    <property type="match status" value="1"/>
</dbReference>
<dbReference type="GO" id="GO:0006814">
    <property type="term" value="P:sodium ion transport"/>
    <property type="evidence" value="ECO:0007669"/>
    <property type="project" value="UniProtKB-UniRule"/>
</dbReference>
<evidence type="ECO:0000259" key="10">
    <source>
        <dbReference type="Pfam" id="PF11973"/>
    </source>
</evidence>
<evidence type="ECO:0000256" key="2">
    <source>
        <dbReference type="ARBA" id="ARBA00022967"/>
    </source>
</evidence>
<evidence type="ECO:0000256" key="4">
    <source>
        <dbReference type="ARBA" id="ARBA00023053"/>
    </source>
</evidence>
<dbReference type="PANTHER" id="PTHR37839">
    <property type="entry name" value="NA(+)-TRANSLOCATING NADH-QUINONE REDUCTASE SUBUNIT A"/>
    <property type="match status" value="1"/>
</dbReference>
<name>A0A285X005_9FLAO</name>
<reference evidence="13" key="1">
    <citation type="submission" date="2017-09" db="EMBL/GenBank/DDBJ databases">
        <authorList>
            <person name="Varghese N."/>
            <person name="Submissions S."/>
        </authorList>
    </citation>
    <scope>NUCLEOTIDE SEQUENCE [LARGE SCALE GENOMIC DNA]</scope>
    <source>
        <strain evidence="13">CGMCC 1.12641</strain>
    </source>
</reference>
<keyword evidence="3 8" id="KW-0520">NAD</keyword>
<dbReference type="InterPro" id="IPR056147">
    <property type="entry name" value="NQRA_N"/>
</dbReference>
<protein>
    <recommendedName>
        <fullName evidence="8">Na(+)-translocating NADH-quinone reductase subunit A</fullName>
        <shortName evidence="8">Na(+)-NQR subunit A</shortName>
        <shortName evidence="8">Na(+)-translocating NQR subunit A</shortName>
        <ecNumber evidence="8">7.2.1.1</ecNumber>
    </recommendedName>
    <alternativeName>
        <fullName evidence="8">NQR complex subunit A</fullName>
    </alternativeName>
    <alternativeName>
        <fullName evidence="8">NQR-1 subunit A</fullName>
    </alternativeName>
</protein>
<dbReference type="NCBIfam" id="TIGR01936">
    <property type="entry name" value="nqrA"/>
    <property type="match status" value="1"/>
</dbReference>
<keyword evidence="1 8" id="KW-0813">Transport</keyword>
<comment type="catalytic activity">
    <reaction evidence="8">
        <text>a ubiquinone + n Na(+)(in) + NADH + H(+) = a ubiquinol + n Na(+)(out) + NAD(+)</text>
        <dbReference type="Rhea" id="RHEA:47748"/>
        <dbReference type="Rhea" id="RHEA-COMP:9565"/>
        <dbReference type="Rhea" id="RHEA-COMP:9566"/>
        <dbReference type="ChEBI" id="CHEBI:15378"/>
        <dbReference type="ChEBI" id="CHEBI:16389"/>
        <dbReference type="ChEBI" id="CHEBI:17976"/>
        <dbReference type="ChEBI" id="CHEBI:29101"/>
        <dbReference type="ChEBI" id="CHEBI:57540"/>
        <dbReference type="ChEBI" id="CHEBI:57945"/>
        <dbReference type="EC" id="7.2.1.1"/>
    </reaction>
</comment>
<dbReference type="Proteomes" id="UP000219193">
    <property type="component" value="Unassembled WGS sequence"/>
</dbReference>
<proteinExistence type="inferred from homology"/>
<dbReference type="Pfam" id="PF24836">
    <property type="entry name" value="NQRA_2nd"/>
    <property type="match status" value="1"/>
</dbReference>
<dbReference type="InterPro" id="IPR056148">
    <property type="entry name" value="NQRA_2nd"/>
</dbReference>
<dbReference type="InterPro" id="IPR022615">
    <property type="entry name" value="NqrA_C_domain"/>
</dbReference>
<feature type="domain" description="NqrA N-terminal barrel-sandwich hybrid" evidence="9">
    <location>
        <begin position="5"/>
        <end position="98"/>
    </location>
</feature>
<comment type="similarity">
    <text evidence="8">Belongs to the NqrA family.</text>
</comment>
<dbReference type="PANTHER" id="PTHR37839:SF1">
    <property type="entry name" value="NA(+)-TRANSLOCATING NADH-QUINONE REDUCTASE SUBUNIT A"/>
    <property type="match status" value="1"/>
</dbReference>
<comment type="function">
    <text evidence="8">NQR complex catalyzes the reduction of ubiquinone-1 to ubiquinol by two successive reactions, coupled with the transport of Na(+) ions from the cytoplasm to the periplasm. NqrA to NqrE are probably involved in the second step, the conversion of ubisemiquinone to ubiquinol.</text>
</comment>
<evidence type="ECO:0000256" key="5">
    <source>
        <dbReference type="ARBA" id="ARBA00023065"/>
    </source>
</evidence>
<dbReference type="Pfam" id="PF11973">
    <property type="entry name" value="NQRA_SLBB"/>
    <property type="match status" value="1"/>
</dbReference>
<evidence type="ECO:0000256" key="3">
    <source>
        <dbReference type="ARBA" id="ARBA00023027"/>
    </source>
</evidence>
<dbReference type="NCBIfam" id="NF003761">
    <property type="entry name" value="PRK05352.1-4"/>
    <property type="match status" value="1"/>
</dbReference>
<organism evidence="12 13">
    <name type="scientific">Salinimicrobium sediminis</name>
    <dbReference type="NCBI Taxonomy" id="1343891"/>
    <lineage>
        <taxon>Bacteria</taxon>
        <taxon>Pseudomonadati</taxon>
        <taxon>Bacteroidota</taxon>
        <taxon>Flavobacteriia</taxon>
        <taxon>Flavobacteriales</taxon>
        <taxon>Flavobacteriaceae</taxon>
        <taxon>Salinimicrobium</taxon>
    </lineage>
</organism>
<keyword evidence="7 8" id="KW-0739">Sodium transport</keyword>
<dbReference type="GO" id="GO:0016655">
    <property type="term" value="F:oxidoreductase activity, acting on NAD(P)H, quinone or similar compound as acceptor"/>
    <property type="evidence" value="ECO:0007669"/>
    <property type="project" value="UniProtKB-UniRule"/>
</dbReference>
<evidence type="ECO:0000256" key="6">
    <source>
        <dbReference type="ARBA" id="ARBA00023075"/>
    </source>
</evidence>
<keyword evidence="4 8" id="KW-0915">Sodium</keyword>
<dbReference type="OrthoDB" id="9774536at2"/>
<dbReference type="EMBL" id="OCMF01000001">
    <property type="protein sequence ID" value="SOC78701.1"/>
    <property type="molecule type" value="Genomic_DNA"/>
</dbReference>
<evidence type="ECO:0000259" key="9">
    <source>
        <dbReference type="Pfam" id="PF05896"/>
    </source>
</evidence>
<keyword evidence="2 8" id="KW-1278">Translocase</keyword>
<feature type="domain" description="NqrA second alpha/beta" evidence="11">
    <location>
        <begin position="115"/>
        <end position="258"/>
    </location>
</feature>
<evidence type="ECO:0000259" key="11">
    <source>
        <dbReference type="Pfam" id="PF24836"/>
    </source>
</evidence>
<keyword evidence="13" id="KW-1185">Reference proteome</keyword>
<comment type="subunit">
    <text evidence="8">Composed of six subunits; NqrA, NqrB, NqrC, NqrD, NqrE and NqrF.</text>
</comment>
<gene>
    <name evidence="8" type="primary">nqrA</name>
    <name evidence="12" type="ORF">SAMN06296241_0214</name>
</gene>
<evidence type="ECO:0000256" key="7">
    <source>
        <dbReference type="ARBA" id="ARBA00023201"/>
    </source>
</evidence>
<evidence type="ECO:0000256" key="8">
    <source>
        <dbReference type="HAMAP-Rule" id="MF_00425"/>
    </source>
</evidence>
<keyword evidence="6 8" id="KW-0830">Ubiquinone</keyword>
<dbReference type="EC" id="7.2.1.1" evidence="8"/>
<dbReference type="InterPro" id="IPR008703">
    <property type="entry name" value="NqrA"/>
</dbReference>
<dbReference type="AlphaFoldDB" id="A0A285X005"/>
<evidence type="ECO:0000313" key="13">
    <source>
        <dbReference type="Proteomes" id="UP000219193"/>
    </source>
</evidence>
<keyword evidence="5 8" id="KW-0406">Ion transport</keyword>